<keyword evidence="2" id="KW-1185">Reference proteome</keyword>
<dbReference type="SUPFAM" id="SSF52540">
    <property type="entry name" value="P-loop containing nucleoside triphosphate hydrolases"/>
    <property type="match status" value="1"/>
</dbReference>
<sequence>MRGLLAGSLSRNESEGFRRRSTAGYGNVRFAGPSGRSNSFIDRIYPMPHPSISVAYMTGHVIILHGPSSSGKSTTATAIQDLAELPFWHISIDHLRDGGVLPSERIARKEFLWSDLRKPFFDGFHGSLAAYAGAGNNLIIEHIFDTPEFVTQLKALLAPFDVFFVGLHCEVEELRRRERVRGDRPIGSAELDNRTVHSGRVYDIELDGQKNAMENARLVLDCWRSGLRKSEFARSTGSST</sequence>
<dbReference type="Pfam" id="PF07931">
    <property type="entry name" value="CPT"/>
    <property type="match status" value="1"/>
</dbReference>
<dbReference type="Proteomes" id="UP000199110">
    <property type="component" value="Unassembled WGS sequence"/>
</dbReference>
<keyword evidence="1" id="KW-0808">Transferase</keyword>
<dbReference type="GO" id="GO:0016740">
    <property type="term" value="F:transferase activity"/>
    <property type="evidence" value="ECO:0007669"/>
    <property type="project" value="UniProtKB-KW"/>
</dbReference>
<dbReference type="AlphaFoldDB" id="A0A1I3NZG3"/>
<evidence type="ECO:0000313" key="1">
    <source>
        <dbReference type="EMBL" id="SFJ14694.1"/>
    </source>
</evidence>
<dbReference type="InterPro" id="IPR027417">
    <property type="entry name" value="P-loop_NTPase"/>
</dbReference>
<gene>
    <name evidence="1" type="ORF">SAMN04488095_2299</name>
</gene>
<dbReference type="Gene3D" id="3.40.50.300">
    <property type="entry name" value="P-loop containing nucleotide triphosphate hydrolases"/>
    <property type="match status" value="1"/>
</dbReference>
<evidence type="ECO:0000313" key="2">
    <source>
        <dbReference type="Proteomes" id="UP000199110"/>
    </source>
</evidence>
<name>A0A1I3NZG3_9RHOB</name>
<dbReference type="STRING" id="390807.SAMN04488095_2299"/>
<organism evidence="1 2">
    <name type="scientific">Jannaschia pohangensis</name>
    <dbReference type="NCBI Taxonomy" id="390807"/>
    <lineage>
        <taxon>Bacteria</taxon>
        <taxon>Pseudomonadati</taxon>
        <taxon>Pseudomonadota</taxon>
        <taxon>Alphaproteobacteria</taxon>
        <taxon>Rhodobacterales</taxon>
        <taxon>Roseobacteraceae</taxon>
        <taxon>Jannaschia</taxon>
    </lineage>
</organism>
<accession>A0A1I3NZG3</accession>
<dbReference type="EMBL" id="FORA01000002">
    <property type="protein sequence ID" value="SFJ14694.1"/>
    <property type="molecule type" value="Genomic_DNA"/>
</dbReference>
<proteinExistence type="predicted"/>
<protein>
    <submittedName>
        <fullName evidence="1">Chloramphenicol 3-O phosphotransferase</fullName>
    </submittedName>
</protein>
<reference evidence="1 2" key="1">
    <citation type="submission" date="2016-10" db="EMBL/GenBank/DDBJ databases">
        <authorList>
            <person name="de Groot N.N."/>
        </authorList>
    </citation>
    <scope>NUCLEOTIDE SEQUENCE [LARGE SCALE GENOMIC DNA]</scope>
    <source>
        <strain evidence="1 2">DSM 19073</strain>
    </source>
</reference>